<feature type="coiled-coil region" evidence="1">
    <location>
        <begin position="344"/>
        <end position="401"/>
    </location>
</feature>
<dbReference type="STRING" id="312017.Q22WK1"/>
<dbReference type="PANTHER" id="PTHR10555">
    <property type="entry name" value="SORTING NEXIN"/>
    <property type="match status" value="1"/>
</dbReference>
<feature type="domain" description="PX" evidence="3">
    <location>
        <begin position="72"/>
        <end position="184"/>
    </location>
</feature>
<dbReference type="InParanoid" id="Q22WK1"/>
<evidence type="ECO:0000313" key="5">
    <source>
        <dbReference type="Proteomes" id="UP000009168"/>
    </source>
</evidence>
<dbReference type="EMBL" id="GG662820">
    <property type="protein sequence ID" value="EAR89416.2"/>
    <property type="molecule type" value="Genomic_DNA"/>
</dbReference>
<dbReference type="SMART" id="SM00312">
    <property type="entry name" value="PX"/>
    <property type="match status" value="1"/>
</dbReference>
<dbReference type="KEGG" id="tet:TTHERM_00155330"/>
<organism evidence="4 5">
    <name type="scientific">Tetrahymena thermophila (strain SB210)</name>
    <dbReference type="NCBI Taxonomy" id="312017"/>
    <lineage>
        <taxon>Eukaryota</taxon>
        <taxon>Sar</taxon>
        <taxon>Alveolata</taxon>
        <taxon>Ciliophora</taxon>
        <taxon>Intramacronucleata</taxon>
        <taxon>Oligohymenophorea</taxon>
        <taxon>Hymenostomatida</taxon>
        <taxon>Tetrahymenina</taxon>
        <taxon>Tetrahymenidae</taxon>
        <taxon>Tetrahymena</taxon>
    </lineage>
</organism>
<dbReference type="GeneID" id="7838478"/>
<gene>
    <name evidence="4" type="ORF">TTHERM_00155330</name>
</gene>
<dbReference type="InterPro" id="IPR001683">
    <property type="entry name" value="PX_dom"/>
</dbReference>
<dbReference type="eggNOG" id="KOG2273">
    <property type="taxonomic scope" value="Eukaryota"/>
</dbReference>
<keyword evidence="5" id="KW-1185">Reference proteome</keyword>
<feature type="region of interest" description="Disordered" evidence="2">
    <location>
        <begin position="15"/>
        <end position="42"/>
    </location>
</feature>
<dbReference type="AlphaFoldDB" id="Q22WK1"/>
<dbReference type="GO" id="GO:0035091">
    <property type="term" value="F:phosphatidylinositol binding"/>
    <property type="evidence" value="ECO:0007669"/>
    <property type="project" value="InterPro"/>
</dbReference>
<proteinExistence type="predicted"/>
<dbReference type="RefSeq" id="XP_001009661.2">
    <property type="nucleotide sequence ID" value="XM_001009661.2"/>
</dbReference>
<dbReference type="OrthoDB" id="289314at2759"/>
<feature type="compositionally biased region" description="Low complexity" evidence="2">
    <location>
        <begin position="26"/>
        <end position="42"/>
    </location>
</feature>
<name>Q22WK1_TETTS</name>
<dbReference type="Pfam" id="PF00787">
    <property type="entry name" value="PX"/>
    <property type="match status" value="1"/>
</dbReference>
<dbReference type="Proteomes" id="UP000009168">
    <property type="component" value="Unassembled WGS sequence"/>
</dbReference>
<evidence type="ECO:0000256" key="2">
    <source>
        <dbReference type="SAM" id="MobiDB-lite"/>
    </source>
</evidence>
<dbReference type="InterPro" id="IPR036871">
    <property type="entry name" value="PX_dom_sf"/>
</dbReference>
<dbReference type="PROSITE" id="PS50195">
    <property type="entry name" value="PX"/>
    <property type="match status" value="1"/>
</dbReference>
<evidence type="ECO:0000259" key="3">
    <source>
        <dbReference type="PROSITE" id="PS50195"/>
    </source>
</evidence>
<dbReference type="HOGENOM" id="CLU_040489_1_0_1"/>
<dbReference type="Gene3D" id="3.30.1520.10">
    <property type="entry name" value="Phox-like domain"/>
    <property type="match status" value="1"/>
</dbReference>
<dbReference type="PANTHER" id="PTHR10555:SF170">
    <property type="entry name" value="FI18122P1"/>
    <property type="match status" value="1"/>
</dbReference>
<sequence length="471" mass="55363">MDSDNYNNINLNENQEEQHATQNPDSANQSSQISQSQASYQNDVVSSTYQRARKISRIDQENPFLQNFAADMNILIEVTGYKLLDSSISKYAMFTVSGKDRNGDFEIERRYSDFDQLRKLMLKRWPGCFIPPLPSKKAIGNTESGFLNERKKYLHTFCNRIAKLGYLYYSAEFQLFIRHKSKEEISKKLQTLEDISVVTIIEKFKGQFFQLAGQEVTPELQNSIQKFQQFLKTSKEILRDQRTTIEELTQSRKNTDLALRKFQKFTIQRYERDILSEYTLGRKSDMIYINDNESTDIQKQIDSFGEVIEIEPFTLLYDLINFELKDTQAFLDTLETKDFYVLRKKNLETTLNEKKSQLSDLMNGKKTLRNIFTKKDPETQKEILKNDIANLEQEIVANNELNEIIIGIIGMIEIEKYKEQKARQYYEVMTTVSKLELECLEKQQKLWSLINQTANQKLQNFNQRNPINKNY</sequence>
<keyword evidence="1" id="KW-0175">Coiled coil</keyword>
<dbReference type="SUPFAM" id="SSF64268">
    <property type="entry name" value="PX domain"/>
    <property type="match status" value="1"/>
</dbReference>
<evidence type="ECO:0000313" key="4">
    <source>
        <dbReference type="EMBL" id="EAR89416.2"/>
    </source>
</evidence>
<evidence type="ECO:0000256" key="1">
    <source>
        <dbReference type="SAM" id="Coils"/>
    </source>
</evidence>
<protein>
    <submittedName>
        <fullName evidence="4">PX-SNX-like domain protein</fullName>
    </submittedName>
</protein>
<reference evidence="5" key="1">
    <citation type="journal article" date="2006" name="PLoS Biol.">
        <title>Macronuclear genome sequence of the ciliate Tetrahymena thermophila, a model eukaryote.</title>
        <authorList>
            <person name="Eisen J.A."/>
            <person name="Coyne R.S."/>
            <person name="Wu M."/>
            <person name="Wu D."/>
            <person name="Thiagarajan M."/>
            <person name="Wortman J.R."/>
            <person name="Badger J.H."/>
            <person name="Ren Q."/>
            <person name="Amedeo P."/>
            <person name="Jones K.M."/>
            <person name="Tallon L.J."/>
            <person name="Delcher A.L."/>
            <person name="Salzberg S.L."/>
            <person name="Silva J.C."/>
            <person name="Haas B.J."/>
            <person name="Majoros W.H."/>
            <person name="Farzad M."/>
            <person name="Carlton J.M."/>
            <person name="Smith R.K. Jr."/>
            <person name="Garg J."/>
            <person name="Pearlman R.E."/>
            <person name="Karrer K.M."/>
            <person name="Sun L."/>
            <person name="Manning G."/>
            <person name="Elde N.C."/>
            <person name="Turkewitz A.P."/>
            <person name="Asai D.J."/>
            <person name="Wilkes D.E."/>
            <person name="Wang Y."/>
            <person name="Cai H."/>
            <person name="Collins K."/>
            <person name="Stewart B.A."/>
            <person name="Lee S.R."/>
            <person name="Wilamowska K."/>
            <person name="Weinberg Z."/>
            <person name="Ruzzo W.L."/>
            <person name="Wloga D."/>
            <person name="Gaertig J."/>
            <person name="Frankel J."/>
            <person name="Tsao C.-C."/>
            <person name="Gorovsky M.A."/>
            <person name="Keeling P.J."/>
            <person name="Waller R.F."/>
            <person name="Patron N.J."/>
            <person name="Cherry J.M."/>
            <person name="Stover N.A."/>
            <person name="Krieger C.J."/>
            <person name="del Toro C."/>
            <person name="Ryder H.F."/>
            <person name="Williamson S.C."/>
            <person name="Barbeau R.A."/>
            <person name="Hamilton E.P."/>
            <person name="Orias E."/>
        </authorList>
    </citation>
    <scope>NUCLEOTIDE SEQUENCE [LARGE SCALE GENOMIC DNA]</scope>
    <source>
        <strain evidence="5">SB210</strain>
    </source>
</reference>
<accession>Q22WK1</accession>
<dbReference type="GO" id="GO:0005768">
    <property type="term" value="C:endosome"/>
    <property type="evidence" value="ECO:0007669"/>
    <property type="project" value="TreeGrafter"/>
</dbReference>
<dbReference type="CDD" id="cd06093">
    <property type="entry name" value="PX_domain"/>
    <property type="match status" value="1"/>
</dbReference>